<gene>
    <name evidence="3" type="ORF">CCHLO57077_00018766</name>
</gene>
<sequence length="638" mass="72501">MQDWVTLNEEHRVLICNKCKAAVRPGNKIESHFRHEHNMKGQQLAEILSYFEHQPLQDPVTATLPADGSRPIPGLIVYRQGLSCSVCRFLTTSHDVMTKHWRANATHTGITAQYTEVKLQSWCKGRYTRYWVVQLAWETTRSLRAAPPTTESAMDAIIAESTAKLKEEDEKRLLRGDRQEGFDHDSTWVKEMMWVRHIGSRSLAEIYNATQFTQPKDQGAKTQLEGGGAEVEERRVLKLLGESFDREVDRCSWRLDSVPKETLKCLHSIEAGKSHSKPFGFTAQDDSWMRYKSLGYRYLAFCWRAHRMGREEAGNRLGAYFLDDQWSMLGDVVEELDEVLNSGQGAFNGSHDDTGFFSDDSEEDDEQYEGGEGARGASGTKAPSTIALDRAVFQFIVGSIKVRVGGKMYSNGLLCFCAAIGIRLHPLGYTEAYLYTGMLAALLWISRLFFLEAGFEGQPRELEEVKVEALQQFQKEHEMWMCLGTYTVASKIISWMAYGKGHRNKTGATPTVRWPNRWNTDRLSSIMIRLMQADIKLRLGTKRYRIMAIEFGRKIQGLTMKQTDAEGGDEDDHEGGIEYDPISGELMDVRGSWNIVWDLQSTHSTRMARLGYATHVGMPGQLQPQMIASYRGVSRLWH</sequence>
<evidence type="ECO:0000313" key="4">
    <source>
        <dbReference type="Proteomes" id="UP001160390"/>
    </source>
</evidence>
<dbReference type="Pfam" id="PF12013">
    <property type="entry name" value="OrsD"/>
    <property type="match status" value="1"/>
</dbReference>
<dbReference type="PROSITE" id="PS00028">
    <property type="entry name" value="ZINC_FINGER_C2H2_1"/>
    <property type="match status" value="1"/>
</dbReference>
<proteinExistence type="predicted"/>
<keyword evidence="4" id="KW-1185">Reference proteome</keyword>
<dbReference type="InterPro" id="IPR022698">
    <property type="entry name" value="OrsD"/>
</dbReference>
<dbReference type="Proteomes" id="UP001160390">
    <property type="component" value="Unassembled WGS sequence"/>
</dbReference>
<dbReference type="EMBL" id="CABFNP030001050">
    <property type="protein sequence ID" value="CAI6091000.1"/>
    <property type="molecule type" value="Genomic_DNA"/>
</dbReference>
<evidence type="ECO:0000259" key="2">
    <source>
        <dbReference type="PROSITE" id="PS00028"/>
    </source>
</evidence>
<comment type="caution">
    <text evidence="3">The sequence shown here is derived from an EMBL/GenBank/DDBJ whole genome shotgun (WGS) entry which is preliminary data.</text>
</comment>
<organism evidence="3 4">
    <name type="scientific">Clonostachys chloroleuca</name>
    <dbReference type="NCBI Taxonomy" id="1926264"/>
    <lineage>
        <taxon>Eukaryota</taxon>
        <taxon>Fungi</taxon>
        <taxon>Dikarya</taxon>
        <taxon>Ascomycota</taxon>
        <taxon>Pezizomycotina</taxon>
        <taxon>Sordariomycetes</taxon>
        <taxon>Hypocreomycetidae</taxon>
        <taxon>Hypocreales</taxon>
        <taxon>Bionectriaceae</taxon>
        <taxon>Clonostachys</taxon>
    </lineage>
</organism>
<name>A0AA35M5P9_9HYPO</name>
<evidence type="ECO:0000256" key="1">
    <source>
        <dbReference type="SAM" id="MobiDB-lite"/>
    </source>
</evidence>
<reference evidence="3" key="1">
    <citation type="submission" date="2023-01" db="EMBL/GenBank/DDBJ databases">
        <authorList>
            <person name="Piombo E."/>
        </authorList>
    </citation>
    <scope>NUCLEOTIDE SEQUENCE</scope>
</reference>
<accession>A0AA35M5P9</accession>
<protein>
    <recommendedName>
        <fullName evidence="2">C2H2-type domain-containing protein</fullName>
    </recommendedName>
</protein>
<dbReference type="InterPro" id="IPR013087">
    <property type="entry name" value="Znf_C2H2_type"/>
</dbReference>
<dbReference type="AlphaFoldDB" id="A0AA35M5P9"/>
<feature type="domain" description="C2H2-type" evidence="2">
    <location>
        <begin position="16"/>
        <end position="37"/>
    </location>
</feature>
<feature type="compositionally biased region" description="Acidic residues" evidence="1">
    <location>
        <begin position="359"/>
        <end position="369"/>
    </location>
</feature>
<evidence type="ECO:0000313" key="3">
    <source>
        <dbReference type="EMBL" id="CAI6091000.1"/>
    </source>
</evidence>
<feature type="region of interest" description="Disordered" evidence="1">
    <location>
        <begin position="356"/>
        <end position="381"/>
    </location>
</feature>